<proteinExistence type="predicted"/>
<dbReference type="PANTHER" id="PTHR35604:SF2">
    <property type="entry name" value="TRANSPOSASE INSH FOR INSERTION SEQUENCE ELEMENT IS5A-RELATED"/>
    <property type="match status" value="1"/>
</dbReference>
<dbReference type="GO" id="GO:0004803">
    <property type="term" value="F:transposase activity"/>
    <property type="evidence" value="ECO:0007669"/>
    <property type="project" value="InterPro"/>
</dbReference>
<evidence type="ECO:0000256" key="4">
    <source>
        <dbReference type="SAM" id="MobiDB-lite"/>
    </source>
</evidence>
<dbReference type="InterPro" id="IPR047959">
    <property type="entry name" value="Transpos_IS5"/>
</dbReference>
<gene>
    <name evidence="7" type="ORF">GALL_467210</name>
</gene>
<dbReference type="PANTHER" id="PTHR35604">
    <property type="entry name" value="TRANSPOSASE INSH FOR INSERTION SEQUENCE ELEMENT IS5A-RELATED"/>
    <property type="match status" value="1"/>
</dbReference>
<organism evidence="7">
    <name type="scientific">mine drainage metagenome</name>
    <dbReference type="NCBI Taxonomy" id="410659"/>
    <lineage>
        <taxon>unclassified sequences</taxon>
        <taxon>metagenomes</taxon>
        <taxon>ecological metagenomes</taxon>
    </lineage>
</organism>
<feature type="compositionally biased region" description="Basic and acidic residues" evidence="4">
    <location>
        <begin position="161"/>
        <end position="186"/>
    </location>
</feature>
<keyword evidence="2" id="KW-0238">DNA-binding</keyword>
<sequence length="367" mass="41159">MRGSDERSGSLFSYVDLEARVRVNHPLRVIRDLANAALGDLSGEFGKLYTDFGRPSIAPEKLLRAMLLQAFYGVRSERHLMERMEFDLLFRWFVGLGVDDAVWDHSTFSKNRDRLLEGEIAAKFLNALLAQPKVKRLLSSDHFSVDGTLIEAWASIKSFRRKDGSDKDEDGPGRNAERSFHNEKRSNQTHASTTDPEARLYKKGDGQPAKLSYMGHALMENRNGLAVLGGVSQATGTAEREIALAMIDRRRCAKRITLGADKAYDVTQFVHDLRDRSVTPHIAIDGHLSKTGKRRKTAIDARTTRHSGYDISQRCRKRIEEVFGWIKSSAGLAKVKLRGRDRVNAVFILALAAYNLIRLPKLLAAPA</sequence>
<protein>
    <submittedName>
        <fullName evidence="7">Transposase DDE domain protein</fullName>
    </submittedName>
</protein>
<comment type="function">
    <text evidence="1">Involved in the transposition of the insertion sequence IS5.</text>
</comment>
<dbReference type="NCBIfam" id="NF033581">
    <property type="entry name" value="transpos_IS5_4"/>
    <property type="match status" value="1"/>
</dbReference>
<accession>A0A1J5Q6U4</accession>
<feature type="region of interest" description="Disordered" evidence="4">
    <location>
        <begin position="161"/>
        <end position="206"/>
    </location>
</feature>
<dbReference type="GO" id="GO:0006313">
    <property type="term" value="P:DNA transposition"/>
    <property type="evidence" value="ECO:0007669"/>
    <property type="project" value="InterPro"/>
</dbReference>
<dbReference type="Pfam" id="PF01609">
    <property type="entry name" value="DDE_Tnp_1"/>
    <property type="match status" value="1"/>
</dbReference>
<evidence type="ECO:0000313" key="7">
    <source>
        <dbReference type="EMBL" id="OIQ71661.1"/>
    </source>
</evidence>
<dbReference type="InterPro" id="IPR002559">
    <property type="entry name" value="Transposase_11"/>
</dbReference>
<evidence type="ECO:0000259" key="6">
    <source>
        <dbReference type="Pfam" id="PF05598"/>
    </source>
</evidence>
<dbReference type="AlphaFoldDB" id="A0A1J5Q6U4"/>
<dbReference type="InterPro" id="IPR008490">
    <property type="entry name" value="Transposase_InsH_N"/>
</dbReference>
<reference evidence="7" key="1">
    <citation type="submission" date="2016-10" db="EMBL/GenBank/DDBJ databases">
        <title>Sequence of Gallionella enrichment culture.</title>
        <authorList>
            <person name="Poehlein A."/>
            <person name="Muehling M."/>
            <person name="Daniel R."/>
        </authorList>
    </citation>
    <scope>NUCLEOTIDE SEQUENCE</scope>
</reference>
<feature type="domain" description="Transposase IS4-like" evidence="5">
    <location>
        <begin position="206"/>
        <end position="356"/>
    </location>
</feature>
<evidence type="ECO:0000256" key="2">
    <source>
        <dbReference type="ARBA" id="ARBA00023125"/>
    </source>
</evidence>
<comment type="caution">
    <text evidence="7">The sequence shown here is derived from an EMBL/GenBank/DDBJ whole genome shotgun (WGS) entry which is preliminary data.</text>
</comment>
<keyword evidence="3" id="KW-0233">DNA recombination</keyword>
<feature type="domain" description="Transposase InsH N-terminal" evidence="6">
    <location>
        <begin position="16"/>
        <end position="114"/>
    </location>
</feature>
<dbReference type="GO" id="GO:0003677">
    <property type="term" value="F:DNA binding"/>
    <property type="evidence" value="ECO:0007669"/>
    <property type="project" value="UniProtKB-KW"/>
</dbReference>
<evidence type="ECO:0000256" key="3">
    <source>
        <dbReference type="ARBA" id="ARBA00023172"/>
    </source>
</evidence>
<evidence type="ECO:0000259" key="5">
    <source>
        <dbReference type="Pfam" id="PF01609"/>
    </source>
</evidence>
<feature type="compositionally biased region" description="Basic and acidic residues" evidence="4">
    <location>
        <begin position="196"/>
        <end position="205"/>
    </location>
</feature>
<name>A0A1J5Q6U4_9ZZZZ</name>
<dbReference type="Pfam" id="PF05598">
    <property type="entry name" value="DUF772"/>
    <property type="match status" value="1"/>
</dbReference>
<evidence type="ECO:0000256" key="1">
    <source>
        <dbReference type="ARBA" id="ARBA00003544"/>
    </source>
</evidence>
<dbReference type="EMBL" id="MLJW01003622">
    <property type="protein sequence ID" value="OIQ71661.1"/>
    <property type="molecule type" value="Genomic_DNA"/>
</dbReference>